<dbReference type="EMBL" id="JACGWZ010000008">
    <property type="protein sequence ID" value="MBA8827416.1"/>
    <property type="molecule type" value="Genomic_DNA"/>
</dbReference>
<dbReference type="AlphaFoldDB" id="A0A839E4A6"/>
<evidence type="ECO:0000256" key="2">
    <source>
        <dbReference type="ARBA" id="ARBA00022801"/>
    </source>
</evidence>
<sequence length="382" mass="40848">MSTRTAATALDEVDPLAKLRNHRGPSPGVIHLDGNSTSPAIDTAIRPRRFIEHHWARPPRGHNPFPELRGAVRDLAALLGASASELALTDSSSMNLFRALVAGAELRPGRSVLVVGRDCFPIDRYLARSAADFTGSELVLLDDLAELDEVLDERTAVVALAHVDDRSGAVRDAAGITAEIHRAGALALWDLSNSAGALHVDLGTWEADFAIGCGDKYLGGGAGAPAYHFVAERHHATERTAGTSPAGRRTSSPTLSVAGFRESLSRLGAVTSASLQNKTSSLVELFLTRLEPYRDGTAPEVLEPPKGAPRGAQVVLRHHHARYLVQGLFAHGVIVDFVEPDLLRFGFSPAWLSYVDVWEAVEALGTVLHELPAGFDPENGRS</sequence>
<reference evidence="5 6" key="1">
    <citation type="submission" date="2020-07" db="EMBL/GenBank/DDBJ databases">
        <title>Sequencing the genomes of 1000 actinobacteria strains.</title>
        <authorList>
            <person name="Klenk H.-P."/>
        </authorList>
    </citation>
    <scope>NUCLEOTIDE SEQUENCE [LARGE SCALE GENOMIC DNA]</scope>
    <source>
        <strain evidence="5 6">DSM 45975</strain>
    </source>
</reference>
<dbReference type="Pfam" id="PF00266">
    <property type="entry name" value="Aminotran_5"/>
    <property type="match status" value="1"/>
</dbReference>
<dbReference type="GO" id="GO:0043420">
    <property type="term" value="P:anthranilate metabolic process"/>
    <property type="evidence" value="ECO:0007669"/>
    <property type="project" value="TreeGrafter"/>
</dbReference>
<proteinExistence type="predicted"/>
<keyword evidence="6" id="KW-1185">Reference proteome</keyword>
<dbReference type="PANTHER" id="PTHR14084">
    <property type="entry name" value="KYNURENINASE"/>
    <property type="match status" value="1"/>
</dbReference>
<feature type="domain" description="Aminotransferase class V" evidence="4">
    <location>
        <begin position="106"/>
        <end position="223"/>
    </location>
</feature>
<dbReference type="Gene3D" id="3.40.640.10">
    <property type="entry name" value="Type I PLP-dependent aspartate aminotransferase-like (Major domain)"/>
    <property type="match status" value="1"/>
</dbReference>
<dbReference type="InterPro" id="IPR015424">
    <property type="entry name" value="PyrdxlP-dep_Trfase"/>
</dbReference>
<dbReference type="Gene3D" id="3.90.1150.10">
    <property type="entry name" value="Aspartate Aminotransferase, domain 1"/>
    <property type="match status" value="1"/>
</dbReference>
<evidence type="ECO:0000259" key="4">
    <source>
        <dbReference type="Pfam" id="PF00266"/>
    </source>
</evidence>
<dbReference type="SUPFAM" id="SSF53383">
    <property type="entry name" value="PLP-dependent transferases"/>
    <property type="match status" value="1"/>
</dbReference>
<keyword evidence="2 5" id="KW-0378">Hydrolase</keyword>
<comment type="caution">
    <text evidence="5">The sequence shown here is derived from an EMBL/GenBank/DDBJ whole genome shotgun (WGS) entry which is preliminary data.</text>
</comment>
<dbReference type="GO" id="GO:0030170">
    <property type="term" value="F:pyridoxal phosphate binding"/>
    <property type="evidence" value="ECO:0007669"/>
    <property type="project" value="InterPro"/>
</dbReference>
<accession>A0A839E4A6</accession>
<dbReference type="InterPro" id="IPR015421">
    <property type="entry name" value="PyrdxlP-dep_Trfase_major"/>
</dbReference>
<evidence type="ECO:0000313" key="6">
    <source>
        <dbReference type="Proteomes" id="UP000569329"/>
    </source>
</evidence>
<dbReference type="InterPro" id="IPR015422">
    <property type="entry name" value="PyrdxlP-dep_Trfase_small"/>
</dbReference>
<name>A0A839E4A6_9PSEU</name>
<protein>
    <submittedName>
        <fullName evidence="5">Kynureninase</fullName>
        <ecNumber evidence="5">3.7.1.3</ecNumber>
    </submittedName>
</protein>
<dbReference type="PANTHER" id="PTHR14084:SF0">
    <property type="entry name" value="KYNURENINASE"/>
    <property type="match status" value="1"/>
</dbReference>
<keyword evidence="1" id="KW-0662">Pyridine nucleotide biosynthesis</keyword>
<evidence type="ECO:0000256" key="1">
    <source>
        <dbReference type="ARBA" id="ARBA00022642"/>
    </source>
</evidence>
<dbReference type="GO" id="GO:0005737">
    <property type="term" value="C:cytoplasm"/>
    <property type="evidence" value="ECO:0007669"/>
    <property type="project" value="InterPro"/>
</dbReference>
<dbReference type="EC" id="3.7.1.3" evidence="5"/>
<dbReference type="InterPro" id="IPR010111">
    <property type="entry name" value="Kynureninase"/>
</dbReference>
<dbReference type="InterPro" id="IPR000192">
    <property type="entry name" value="Aminotrans_V_dom"/>
</dbReference>
<organism evidence="5 6">
    <name type="scientific">Halosaccharopolyspora lacisalsi</name>
    <dbReference type="NCBI Taxonomy" id="1000566"/>
    <lineage>
        <taxon>Bacteria</taxon>
        <taxon>Bacillati</taxon>
        <taxon>Actinomycetota</taxon>
        <taxon>Actinomycetes</taxon>
        <taxon>Pseudonocardiales</taxon>
        <taxon>Pseudonocardiaceae</taxon>
        <taxon>Halosaccharopolyspora</taxon>
    </lineage>
</organism>
<dbReference type="Proteomes" id="UP000569329">
    <property type="component" value="Unassembled WGS sequence"/>
</dbReference>
<dbReference type="GO" id="GO:0030429">
    <property type="term" value="F:kynureninase activity"/>
    <property type="evidence" value="ECO:0007669"/>
    <property type="project" value="UniProtKB-EC"/>
</dbReference>
<evidence type="ECO:0000256" key="3">
    <source>
        <dbReference type="ARBA" id="ARBA00022898"/>
    </source>
</evidence>
<gene>
    <name evidence="5" type="ORF">FHX42_004812</name>
</gene>
<dbReference type="GO" id="GO:0019441">
    <property type="term" value="P:L-tryptophan catabolic process to kynurenine"/>
    <property type="evidence" value="ECO:0007669"/>
    <property type="project" value="TreeGrafter"/>
</dbReference>
<dbReference type="Pfam" id="PF22580">
    <property type="entry name" value="KYNU_C"/>
    <property type="match status" value="1"/>
</dbReference>
<evidence type="ECO:0000313" key="5">
    <source>
        <dbReference type="EMBL" id="MBA8827416.1"/>
    </source>
</evidence>
<keyword evidence="3" id="KW-0663">Pyridoxal phosphate</keyword>
<dbReference type="GO" id="GO:0009435">
    <property type="term" value="P:NAD+ biosynthetic process"/>
    <property type="evidence" value="ECO:0007669"/>
    <property type="project" value="InterPro"/>
</dbReference>
<dbReference type="RefSeq" id="WP_220480775.1">
    <property type="nucleotide sequence ID" value="NZ_JACGWZ010000008.1"/>
</dbReference>